<organism evidence="2 3">
    <name type="scientific">Nocardioides lentus</name>
    <dbReference type="NCBI Taxonomy" id="338077"/>
    <lineage>
        <taxon>Bacteria</taxon>
        <taxon>Bacillati</taxon>
        <taxon>Actinomycetota</taxon>
        <taxon>Actinomycetes</taxon>
        <taxon>Propionibacteriales</taxon>
        <taxon>Nocardioidaceae</taxon>
        <taxon>Nocardioides</taxon>
    </lineage>
</organism>
<keyword evidence="1" id="KW-1133">Transmembrane helix</keyword>
<comment type="caution">
    <text evidence="2">The sequence shown here is derived from an EMBL/GenBank/DDBJ whole genome shotgun (WGS) entry which is preliminary data.</text>
</comment>
<dbReference type="Pfam" id="PF02325">
    <property type="entry name" value="CCB3_YggT"/>
    <property type="match status" value="1"/>
</dbReference>
<protein>
    <submittedName>
        <fullName evidence="2">YggT family protein</fullName>
    </submittedName>
</protein>
<dbReference type="InterPro" id="IPR003425">
    <property type="entry name" value="CCB3/YggT"/>
</dbReference>
<dbReference type="EMBL" id="BAAAMY010000002">
    <property type="protein sequence ID" value="GAA1911881.1"/>
    <property type="molecule type" value="Genomic_DNA"/>
</dbReference>
<dbReference type="RefSeq" id="WP_344005005.1">
    <property type="nucleotide sequence ID" value="NZ_BAAAMY010000002.1"/>
</dbReference>
<keyword evidence="3" id="KW-1185">Reference proteome</keyword>
<accession>A0ABP5AGW3</accession>
<dbReference type="Proteomes" id="UP001501612">
    <property type="component" value="Unassembled WGS sequence"/>
</dbReference>
<evidence type="ECO:0000256" key="1">
    <source>
        <dbReference type="SAM" id="Phobius"/>
    </source>
</evidence>
<feature type="transmembrane region" description="Helical" evidence="1">
    <location>
        <begin position="7"/>
        <end position="25"/>
    </location>
</feature>
<reference evidence="3" key="1">
    <citation type="journal article" date="2019" name="Int. J. Syst. Evol. Microbiol.">
        <title>The Global Catalogue of Microorganisms (GCM) 10K type strain sequencing project: providing services to taxonomists for standard genome sequencing and annotation.</title>
        <authorList>
            <consortium name="The Broad Institute Genomics Platform"/>
            <consortium name="The Broad Institute Genome Sequencing Center for Infectious Disease"/>
            <person name="Wu L."/>
            <person name="Ma J."/>
        </authorList>
    </citation>
    <scope>NUCLEOTIDE SEQUENCE [LARGE SCALE GENOMIC DNA]</scope>
    <source>
        <strain evidence="3">JCM 14046</strain>
    </source>
</reference>
<sequence length="97" mass="10936">MNIVGQVLEAVLWSFIALLWVRFVVDWVQVFARSWEPSGILLVLLEVVYSVTDPPIKALRRVIPPLRLGSVALDLSFLIVLFGAYVLLQVNRAVFLS</sequence>
<feature type="transmembrane region" description="Helical" evidence="1">
    <location>
        <begin position="68"/>
        <end position="88"/>
    </location>
</feature>
<keyword evidence="1" id="KW-0812">Transmembrane</keyword>
<name>A0ABP5AGW3_9ACTN</name>
<evidence type="ECO:0000313" key="2">
    <source>
        <dbReference type="EMBL" id="GAA1911881.1"/>
    </source>
</evidence>
<gene>
    <name evidence="2" type="ORF">GCM10009737_11710</name>
</gene>
<proteinExistence type="predicted"/>
<keyword evidence="1" id="KW-0472">Membrane</keyword>
<evidence type="ECO:0000313" key="3">
    <source>
        <dbReference type="Proteomes" id="UP001501612"/>
    </source>
</evidence>